<feature type="transmembrane region" description="Helical" evidence="1">
    <location>
        <begin position="7"/>
        <end position="26"/>
    </location>
</feature>
<accession>A0AAE0SAD2</accession>
<evidence type="ECO:0000313" key="3">
    <source>
        <dbReference type="EMBL" id="KAK3588049.1"/>
    </source>
</evidence>
<gene>
    <name evidence="3" type="ORF">CHS0354_012095</name>
</gene>
<reference evidence="3" key="3">
    <citation type="submission" date="2023-05" db="EMBL/GenBank/DDBJ databases">
        <authorList>
            <person name="Smith C.H."/>
        </authorList>
    </citation>
    <scope>NUCLEOTIDE SEQUENCE</scope>
    <source>
        <strain evidence="3">CHS0354</strain>
        <tissue evidence="3">Mantle</tissue>
    </source>
</reference>
<keyword evidence="1" id="KW-0472">Membrane</keyword>
<reference evidence="3" key="1">
    <citation type="journal article" date="2021" name="Genome Biol. Evol.">
        <title>A High-Quality Reference Genome for a Parasitic Bivalve with Doubly Uniparental Inheritance (Bivalvia: Unionida).</title>
        <authorList>
            <person name="Smith C.H."/>
        </authorList>
    </citation>
    <scope>NUCLEOTIDE SEQUENCE</scope>
    <source>
        <strain evidence="3">CHS0354</strain>
    </source>
</reference>
<dbReference type="Proteomes" id="UP001195483">
    <property type="component" value="Unassembled WGS sequence"/>
</dbReference>
<evidence type="ECO:0000259" key="2">
    <source>
        <dbReference type="Pfam" id="PF00100"/>
    </source>
</evidence>
<evidence type="ECO:0000256" key="1">
    <source>
        <dbReference type="SAM" id="Phobius"/>
    </source>
</evidence>
<organism evidence="3 4">
    <name type="scientific">Potamilus streckersoni</name>
    <dbReference type="NCBI Taxonomy" id="2493646"/>
    <lineage>
        <taxon>Eukaryota</taxon>
        <taxon>Metazoa</taxon>
        <taxon>Spiralia</taxon>
        <taxon>Lophotrochozoa</taxon>
        <taxon>Mollusca</taxon>
        <taxon>Bivalvia</taxon>
        <taxon>Autobranchia</taxon>
        <taxon>Heteroconchia</taxon>
        <taxon>Palaeoheterodonta</taxon>
        <taxon>Unionida</taxon>
        <taxon>Unionoidea</taxon>
        <taxon>Unionidae</taxon>
        <taxon>Ambleminae</taxon>
        <taxon>Lampsilini</taxon>
        <taxon>Potamilus</taxon>
    </lineage>
</organism>
<dbReference type="EMBL" id="JAEAOA010000745">
    <property type="protein sequence ID" value="KAK3588049.1"/>
    <property type="molecule type" value="Genomic_DNA"/>
</dbReference>
<dbReference type="AlphaFoldDB" id="A0AAE0SAD2"/>
<feature type="domain" description="ZP-C" evidence="2">
    <location>
        <begin position="176"/>
        <end position="260"/>
    </location>
</feature>
<dbReference type="Pfam" id="PF00100">
    <property type="entry name" value="Zona_pellucida"/>
    <property type="match status" value="1"/>
</dbReference>
<protein>
    <recommendedName>
        <fullName evidence="2">ZP-C domain-containing protein</fullName>
    </recommendedName>
</protein>
<dbReference type="InterPro" id="IPR055355">
    <property type="entry name" value="ZP-C"/>
</dbReference>
<sequence>MRSVETIICFIIPVEIIICLIIPVQFAKSLKYECFANNTIEVYNPDPSVFVHVAAQNSIGICVTQWDDVTHKVKVRITKCSKNNKILIDFASKTSSYIHGGKNTSYASFIIICNEIATDGVEKVAHNGVSAIIPAQMVNCVTPFFAITGHLYADNKKTTAVRLAHLGTKLYWVIQGPETYSLLPKMCRAYPDLFLENEMLQVIFSGCSQNKDLVSDFRKVGSSELWADLYVFRFQHSPSVILVCEVLVCPIGSQACNYKCTRGFRQVQRDVTNELNDKRTTTETVITHLTIETDKESNLTSASKECIPTVMFVMSTLLLQRVFYYAHGIVS</sequence>
<comment type="caution">
    <text evidence="3">The sequence shown here is derived from an EMBL/GenBank/DDBJ whole genome shotgun (WGS) entry which is preliminary data.</text>
</comment>
<keyword evidence="4" id="KW-1185">Reference proteome</keyword>
<proteinExistence type="predicted"/>
<name>A0AAE0SAD2_9BIVA</name>
<reference evidence="3" key="2">
    <citation type="journal article" date="2021" name="Genome Biol. Evol.">
        <title>Developing a high-quality reference genome for a parasitic bivalve with doubly uniparental inheritance (Bivalvia: Unionida).</title>
        <authorList>
            <person name="Smith C.H."/>
        </authorList>
    </citation>
    <scope>NUCLEOTIDE SEQUENCE</scope>
    <source>
        <strain evidence="3">CHS0354</strain>
        <tissue evidence="3">Mantle</tissue>
    </source>
</reference>
<evidence type="ECO:0000313" key="4">
    <source>
        <dbReference type="Proteomes" id="UP001195483"/>
    </source>
</evidence>
<keyword evidence="1" id="KW-0812">Transmembrane</keyword>
<keyword evidence="1" id="KW-1133">Transmembrane helix</keyword>